<gene>
    <name evidence="1" type="ORF">Rcae01_06751</name>
</gene>
<reference evidence="1 2" key="1">
    <citation type="submission" date="2024-02" db="EMBL/GenBank/DDBJ databases">
        <title>Rhodopirellula caenicola NBRC 110016.</title>
        <authorList>
            <person name="Ichikawa N."/>
            <person name="Katano-Makiyama Y."/>
            <person name="Hidaka K."/>
        </authorList>
    </citation>
    <scope>NUCLEOTIDE SEQUENCE [LARGE SCALE GENOMIC DNA]</scope>
    <source>
        <strain evidence="1 2">NBRC 110016</strain>
    </source>
</reference>
<dbReference type="EMBL" id="BAABRO010000049">
    <property type="protein sequence ID" value="GAA5511235.1"/>
    <property type="molecule type" value="Genomic_DNA"/>
</dbReference>
<protein>
    <submittedName>
        <fullName evidence="1">Uncharacterized protein</fullName>
    </submittedName>
</protein>
<sequence length="81" mass="9201">MDVSVIPLTSSCRILPMAIPELLQIRLMQDMHTQCIGRCAEGMQFFLNDFANATCQGLILYLFDVDGNYVRHKALFGDYPE</sequence>
<keyword evidence="2" id="KW-1185">Reference proteome</keyword>
<organism evidence="1 2">
    <name type="scientific">Novipirellula caenicola</name>
    <dbReference type="NCBI Taxonomy" id="1536901"/>
    <lineage>
        <taxon>Bacteria</taxon>
        <taxon>Pseudomonadati</taxon>
        <taxon>Planctomycetota</taxon>
        <taxon>Planctomycetia</taxon>
        <taxon>Pirellulales</taxon>
        <taxon>Pirellulaceae</taxon>
        <taxon>Novipirellula</taxon>
    </lineage>
</organism>
<comment type="caution">
    <text evidence="1">The sequence shown here is derived from an EMBL/GenBank/DDBJ whole genome shotgun (WGS) entry which is preliminary data.</text>
</comment>
<evidence type="ECO:0000313" key="2">
    <source>
        <dbReference type="Proteomes" id="UP001416858"/>
    </source>
</evidence>
<accession>A0ABP9W3Z8</accession>
<name>A0ABP9W3Z8_9BACT</name>
<evidence type="ECO:0000313" key="1">
    <source>
        <dbReference type="EMBL" id="GAA5511235.1"/>
    </source>
</evidence>
<proteinExistence type="predicted"/>
<dbReference type="Proteomes" id="UP001416858">
    <property type="component" value="Unassembled WGS sequence"/>
</dbReference>